<feature type="signal peptide" evidence="1">
    <location>
        <begin position="1"/>
        <end position="31"/>
    </location>
</feature>
<comment type="caution">
    <text evidence="2">The sequence shown here is derived from an EMBL/GenBank/DDBJ whole genome shotgun (WGS) entry which is preliminary data.</text>
</comment>
<proteinExistence type="predicted"/>
<evidence type="ECO:0000313" key="2">
    <source>
        <dbReference type="EMBL" id="POR56534.1"/>
    </source>
</evidence>
<keyword evidence="1" id="KW-0732">Signal</keyword>
<accession>A0A2S4MP46</accession>
<feature type="chain" id="PRO_5015670803" evidence="1">
    <location>
        <begin position="32"/>
        <end position="172"/>
    </location>
</feature>
<evidence type="ECO:0000256" key="1">
    <source>
        <dbReference type="SAM" id="SignalP"/>
    </source>
</evidence>
<organism evidence="2 3">
    <name type="scientific">Bosea psychrotolerans</name>
    <dbReference type="NCBI Taxonomy" id="1871628"/>
    <lineage>
        <taxon>Bacteria</taxon>
        <taxon>Pseudomonadati</taxon>
        <taxon>Pseudomonadota</taxon>
        <taxon>Alphaproteobacteria</taxon>
        <taxon>Hyphomicrobiales</taxon>
        <taxon>Boseaceae</taxon>
        <taxon>Bosea</taxon>
    </lineage>
</organism>
<dbReference type="AlphaFoldDB" id="A0A2S4MP46"/>
<protein>
    <submittedName>
        <fullName evidence="2">Uncharacterized protein</fullName>
    </submittedName>
</protein>
<gene>
    <name evidence="2" type="ORF">CYD53_10154</name>
</gene>
<sequence>MEPGLKEPTMTLARPLAAVVAALLMIAPAYAKNFAVPTKNPAVTITVPNNWKTQEIDYGYSARPQDESVFFSVEFADARNIDKMLANNDAWMKDNKIKKVEPIKAEAPLNGIPATVFQYRTTDGNGPTKVDFILLPAGENRMIMLTVWGSDEERESHGKELDAIFGSIKAIN</sequence>
<evidence type="ECO:0000313" key="3">
    <source>
        <dbReference type="Proteomes" id="UP000236919"/>
    </source>
</evidence>
<dbReference type="Proteomes" id="UP000236919">
    <property type="component" value="Unassembled WGS sequence"/>
</dbReference>
<reference evidence="2 3" key="1">
    <citation type="submission" date="2018-01" db="EMBL/GenBank/DDBJ databases">
        <title>Genomic Encyclopedia of Type Strains, Phase III (KMG-III): the genomes of soil and plant-associated and newly described type strains.</title>
        <authorList>
            <person name="Whitman W."/>
        </authorList>
    </citation>
    <scope>NUCLEOTIDE SEQUENCE [LARGE SCALE GENOMIC DNA]</scope>
    <source>
        <strain evidence="2 3">1131</strain>
    </source>
</reference>
<dbReference type="EMBL" id="PQFZ01000001">
    <property type="protein sequence ID" value="POR56534.1"/>
    <property type="molecule type" value="Genomic_DNA"/>
</dbReference>
<name>A0A2S4MP46_9HYPH</name>
<keyword evidence="3" id="KW-1185">Reference proteome</keyword>